<comment type="caution">
    <text evidence="5">The sequence shown here is derived from an EMBL/GenBank/DDBJ whole genome shotgun (WGS) entry which is preliminary data.</text>
</comment>
<reference evidence="6" key="1">
    <citation type="journal article" date="2019" name="Int. J. Syst. Evol. Microbiol.">
        <title>The Global Catalogue of Microorganisms (GCM) 10K type strain sequencing project: providing services to taxonomists for standard genome sequencing and annotation.</title>
        <authorList>
            <consortium name="The Broad Institute Genomics Platform"/>
            <consortium name="The Broad Institute Genome Sequencing Center for Infectious Disease"/>
            <person name="Wu L."/>
            <person name="Ma J."/>
        </authorList>
    </citation>
    <scope>NUCLEOTIDE SEQUENCE [LARGE SCALE GENOMIC DNA]</scope>
    <source>
        <strain evidence="6">NBRC 113072</strain>
    </source>
</reference>
<dbReference type="Gene3D" id="3.90.1150.10">
    <property type="entry name" value="Aspartate Aminotransferase, domain 1"/>
    <property type="match status" value="1"/>
</dbReference>
<protein>
    <submittedName>
        <fullName evidence="5">Class V aminotransferase</fullName>
    </submittedName>
</protein>
<sequence length="377" mass="40873">MKLPHDDIDPDGLLEYSVVFTDRALNHMSRRFIGVMQEMDDTLKTTYSADTVALVPGGGTYAMEALARQLATGRRCLVVRNGFFSYRWSQIFETGRITDDVTVCKARPASGEPQAPWSPVPIEELTATIREQRPELVFAAHVETASGMILPDDYLRAVADATHEAGGMFVLDCIASGAIWVDMRELGIDLLVSAPQKGWSGTPCAGFVMLGERARQAVVDATTTSFALDLRKWLDITEGYAQGKAAYHATMPTDALAGVAAAMRETRERGLPEMRAAQTELGGKVRALLDEYRFPSVAAPEFASPSVVVAYTDDPEVKSGAAFARHGMQAAAGVPLMCDEPEGFSTFRLGLFGLDKLGDTEGTVSRLAAVLDRIRDE</sequence>
<dbReference type="Proteomes" id="UP001157126">
    <property type="component" value="Unassembled WGS sequence"/>
</dbReference>
<evidence type="ECO:0000256" key="1">
    <source>
        <dbReference type="ARBA" id="ARBA00001933"/>
    </source>
</evidence>
<dbReference type="EMBL" id="BSUO01000001">
    <property type="protein sequence ID" value="GMA40611.1"/>
    <property type="molecule type" value="Genomic_DNA"/>
</dbReference>
<dbReference type="InterPro" id="IPR024169">
    <property type="entry name" value="SP_NH2Trfase/AEP_transaminase"/>
</dbReference>
<dbReference type="Pfam" id="PF00266">
    <property type="entry name" value="Aminotran_5"/>
    <property type="match status" value="1"/>
</dbReference>
<dbReference type="InterPro" id="IPR015421">
    <property type="entry name" value="PyrdxlP-dep_Trfase_major"/>
</dbReference>
<comment type="similarity">
    <text evidence="2">Belongs to the class-V pyridoxal-phosphate-dependent aminotransferase family.</text>
</comment>
<evidence type="ECO:0000256" key="3">
    <source>
        <dbReference type="ARBA" id="ARBA00022898"/>
    </source>
</evidence>
<accession>A0ABQ6IT45</accession>
<dbReference type="Gene3D" id="3.40.640.10">
    <property type="entry name" value="Type I PLP-dependent aspartate aminotransferase-like (Major domain)"/>
    <property type="match status" value="1"/>
</dbReference>
<dbReference type="InterPro" id="IPR015422">
    <property type="entry name" value="PyrdxlP-dep_Trfase_small"/>
</dbReference>
<evidence type="ECO:0000256" key="2">
    <source>
        <dbReference type="ARBA" id="ARBA00009236"/>
    </source>
</evidence>
<keyword evidence="3" id="KW-0663">Pyridoxal phosphate</keyword>
<organism evidence="5 6">
    <name type="scientific">Mobilicoccus caccae</name>
    <dbReference type="NCBI Taxonomy" id="1859295"/>
    <lineage>
        <taxon>Bacteria</taxon>
        <taxon>Bacillati</taxon>
        <taxon>Actinomycetota</taxon>
        <taxon>Actinomycetes</taxon>
        <taxon>Micrococcales</taxon>
        <taxon>Dermatophilaceae</taxon>
        <taxon>Mobilicoccus</taxon>
    </lineage>
</organism>
<dbReference type="PANTHER" id="PTHR21152">
    <property type="entry name" value="AMINOTRANSFERASE CLASS V"/>
    <property type="match status" value="1"/>
</dbReference>
<comment type="cofactor">
    <cofactor evidence="1">
        <name>pyridoxal 5'-phosphate</name>
        <dbReference type="ChEBI" id="CHEBI:597326"/>
    </cofactor>
</comment>
<keyword evidence="5" id="KW-0032">Aminotransferase</keyword>
<gene>
    <name evidence="5" type="ORF">GCM10025883_26560</name>
</gene>
<evidence type="ECO:0000313" key="6">
    <source>
        <dbReference type="Proteomes" id="UP001157126"/>
    </source>
</evidence>
<dbReference type="InterPro" id="IPR015424">
    <property type="entry name" value="PyrdxlP-dep_Trfase"/>
</dbReference>
<dbReference type="PANTHER" id="PTHR21152:SF40">
    <property type="entry name" value="ALANINE--GLYOXYLATE AMINOTRANSFERASE"/>
    <property type="match status" value="1"/>
</dbReference>
<keyword evidence="6" id="KW-1185">Reference proteome</keyword>
<dbReference type="PIRSF" id="PIRSF000524">
    <property type="entry name" value="SPT"/>
    <property type="match status" value="1"/>
</dbReference>
<evidence type="ECO:0000313" key="5">
    <source>
        <dbReference type="EMBL" id="GMA40611.1"/>
    </source>
</evidence>
<feature type="domain" description="Aminotransferase class V" evidence="4">
    <location>
        <begin position="23"/>
        <end position="300"/>
    </location>
</feature>
<dbReference type="GO" id="GO:0008483">
    <property type="term" value="F:transaminase activity"/>
    <property type="evidence" value="ECO:0007669"/>
    <property type="project" value="UniProtKB-KW"/>
</dbReference>
<dbReference type="RefSeq" id="WP_284304281.1">
    <property type="nucleotide sequence ID" value="NZ_BSUO01000001.1"/>
</dbReference>
<keyword evidence="5" id="KW-0808">Transferase</keyword>
<proteinExistence type="inferred from homology"/>
<dbReference type="InterPro" id="IPR000192">
    <property type="entry name" value="Aminotrans_V_dom"/>
</dbReference>
<name>A0ABQ6IT45_9MICO</name>
<evidence type="ECO:0000259" key="4">
    <source>
        <dbReference type="Pfam" id="PF00266"/>
    </source>
</evidence>
<dbReference type="SUPFAM" id="SSF53383">
    <property type="entry name" value="PLP-dependent transferases"/>
    <property type="match status" value="1"/>
</dbReference>